<keyword evidence="6 9" id="KW-0436">Ligase</keyword>
<evidence type="ECO:0000313" key="9">
    <source>
        <dbReference type="EMBL" id="MCX2819200.1"/>
    </source>
</evidence>
<keyword evidence="6" id="KW-0648">Protein biosynthesis</keyword>
<evidence type="ECO:0000256" key="3">
    <source>
        <dbReference type="ARBA" id="ARBA00022490"/>
    </source>
</evidence>
<dbReference type="InterPro" id="IPR041715">
    <property type="entry name" value="HisRS-like_core"/>
</dbReference>
<gene>
    <name evidence="6 9" type="primary">hisS</name>
    <name evidence="9" type="ORF">EGH25_07520</name>
</gene>
<evidence type="ECO:0000313" key="10">
    <source>
        <dbReference type="Proteomes" id="UP001149411"/>
    </source>
</evidence>
<dbReference type="NCBIfam" id="TIGR00442">
    <property type="entry name" value="hisS"/>
    <property type="match status" value="1"/>
</dbReference>
<dbReference type="PROSITE" id="PS50862">
    <property type="entry name" value="AA_TRNA_LIGASE_II"/>
    <property type="match status" value="1"/>
</dbReference>
<evidence type="ECO:0000259" key="8">
    <source>
        <dbReference type="PROSITE" id="PS50862"/>
    </source>
</evidence>
<dbReference type="HAMAP" id="MF_00127">
    <property type="entry name" value="His_tRNA_synth"/>
    <property type="match status" value="1"/>
</dbReference>
<dbReference type="AlphaFoldDB" id="A0A9Q4GHV5"/>
<keyword evidence="6" id="KW-0067">ATP-binding</keyword>
<feature type="binding site" evidence="7">
    <location>
        <position position="268"/>
    </location>
    <ligand>
        <name>L-histidine</name>
        <dbReference type="ChEBI" id="CHEBI:57595"/>
    </ligand>
</feature>
<evidence type="ECO:0000256" key="6">
    <source>
        <dbReference type="HAMAP-Rule" id="MF_00127"/>
    </source>
</evidence>
<feature type="binding site" evidence="7">
    <location>
        <position position="122"/>
    </location>
    <ligand>
        <name>L-histidine</name>
        <dbReference type="ChEBI" id="CHEBI:57595"/>
    </ligand>
</feature>
<dbReference type="InterPro" id="IPR045864">
    <property type="entry name" value="aa-tRNA-synth_II/BPL/LPL"/>
</dbReference>
<proteinExistence type="inferred from homology"/>
<dbReference type="InterPro" id="IPR036621">
    <property type="entry name" value="Anticodon-bd_dom_sf"/>
</dbReference>
<dbReference type="PIRSF" id="PIRSF001549">
    <property type="entry name" value="His-tRNA_synth"/>
    <property type="match status" value="1"/>
</dbReference>
<dbReference type="GO" id="GO:0004821">
    <property type="term" value="F:histidine-tRNA ligase activity"/>
    <property type="evidence" value="ECO:0007669"/>
    <property type="project" value="UniProtKB-UniRule"/>
</dbReference>
<keyword evidence="10" id="KW-1185">Reference proteome</keyword>
<evidence type="ECO:0000256" key="7">
    <source>
        <dbReference type="PIRSR" id="PIRSR001549-1"/>
    </source>
</evidence>
<dbReference type="SUPFAM" id="SSF52954">
    <property type="entry name" value="Class II aaRS ABD-related"/>
    <property type="match status" value="1"/>
</dbReference>
<comment type="caution">
    <text evidence="9">The sequence shown here is derived from an EMBL/GenBank/DDBJ whole genome shotgun (WGS) entry which is preliminary data.</text>
</comment>
<comment type="catalytic activity">
    <reaction evidence="5 6">
        <text>tRNA(His) + L-histidine + ATP = L-histidyl-tRNA(His) + AMP + diphosphate + H(+)</text>
        <dbReference type="Rhea" id="RHEA:17313"/>
        <dbReference type="Rhea" id="RHEA-COMP:9665"/>
        <dbReference type="Rhea" id="RHEA-COMP:9689"/>
        <dbReference type="ChEBI" id="CHEBI:15378"/>
        <dbReference type="ChEBI" id="CHEBI:30616"/>
        <dbReference type="ChEBI" id="CHEBI:33019"/>
        <dbReference type="ChEBI" id="CHEBI:57595"/>
        <dbReference type="ChEBI" id="CHEBI:78442"/>
        <dbReference type="ChEBI" id="CHEBI:78527"/>
        <dbReference type="ChEBI" id="CHEBI:456215"/>
        <dbReference type="EC" id="6.1.1.21"/>
    </reaction>
</comment>
<sequence>MEFESLKGFRDFYADEESARREVFDTIRETARSHGFDEVSAPSLEPLGLYEVKSGEEIVNETYSFEDKGGRDVTMTPELTPSLVRMYAAREQEMSKPVRWFASPKLWRYEQPQSGRLREFYQPNFDIFGAPGVEADAEAIATADAVLSNLGLTDEYELRVSHRGVVRAVVSSLGVDGETATAVHRTIDKSDRLNDDEVRERLVDAGLDDDGVETVLSLTSLDGWGATDELLGVIDGDEQREAVERLRALDEALEGYGVDTVFDPSVVRGMDYYTGVVFECFDTDGDLRAVFGGGRYDTLVEEFGGPSTPAVGFGIGDATLELLMRSADIWPAEETSVDYYVAVIGDVRETATRVARSLRDDGEEVRVNVRDGRSFGSQLEHADAVGATKTVIVGERDLADGEVTVKDMRTGEQEQRPVEGLV</sequence>
<dbReference type="InterPro" id="IPR004154">
    <property type="entry name" value="Anticodon-bd"/>
</dbReference>
<dbReference type="InterPro" id="IPR015807">
    <property type="entry name" value="His-tRNA-ligase"/>
</dbReference>
<dbReference type="Pfam" id="PF03129">
    <property type="entry name" value="HGTP_anticodon"/>
    <property type="match status" value="1"/>
</dbReference>
<feature type="binding site" evidence="7">
    <location>
        <position position="126"/>
    </location>
    <ligand>
        <name>L-histidine</name>
        <dbReference type="ChEBI" id="CHEBI:57595"/>
    </ligand>
</feature>
<evidence type="ECO:0000256" key="5">
    <source>
        <dbReference type="ARBA" id="ARBA00047639"/>
    </source>
</evidence>
<dbReference type="RefSeq" id="WP_266087270.1">
    <property type="nucleotide sequence ID" value="NZ_RKLV01000006.1"/>
</dbReference>
<keyword evidence="6" id="KW-0030">Aminoacyl-tRNA synthetase</keyword>
<keyword evidence="4 6" id="KW-0547">Nucleotide-binding</keyword>
<feature type="binding site" evidence="7">
    <location>
        <begin position="78"/>
        <end position="80"/>
    </location>
    <ligand>
        <name>L-histidine</name>
        <dbReference type="ChEBI" id="CHEBI:57595"/>
    </ligand>
</feature>
<dbReference type="Gene3D" id="3.40.50.800">
    <property type="entry name" value="Anticodon-binding domain"/>
    <property type="match status" value="1"/>
</dbReference>
<dbReference type="SUPFAM" id="SSF55681">
    <property type="entry name" value="Class II aaRS and biotin synthetases"/>
    <property type="match status" value="1"/>
</dbReference>
<protein>
    <recommendedName>
        <fullName evidence="6">Histidine--tRNA ligase</fullName>
        <ecNumber evidence="6">6.1.1.21</ecNumber>
    </recommendedName>
    <alternativeName>
        <fullName evidence="6">Histidyl-tRNA synthetase</fullName>
        <shortName evidence="6">HisRS</shortName>
    </alternativeName>
</protein>
<comment type="subcellular location">
    <subcellularLocation>
        <location evidence="1 6">Cytoplasm</location>
    </subcellularLocation>
</comment>
<dbReference type="InterPro" id="IPR004517">
    <property type="entry name" value="HisZ"/>
</dbReference>
<dbReference type="InterPro" id="IPR006195">
    <property type="entry name" value="aa-tRNA-synth_II"/>
</dbReference>
<feature type="binding site" evidence="7">
    <location>
        <begin position="272"/>
        <end position="273"/>
    </location>
    <ligand>
        <name>L-histidine</name>
        <dbReference type="ChEBI" id="CHEBI:57595"/>
    </ligand>
</feature>
<feature type="domain" description="Aminoacyl-transfer RNA synthetases class-II family profile" evidence="8">
    <location>
        <begin position="1"/>
        <end position="134"/>
    </location>
</feature>
<dbReference type="EMBL" id="RKLV01000006">
    <property type="protein sequence ID" value="MCX2819200.1"/>
    <property type="molecule type" value="Genomic_DNA"/>
</dbReference>
<dbReference type="GO" id="GO:0005524">
    <property type="term" value="F:ATP binding"/>
    <property type="evidence" value="ECO:0007669"/>
    <property type="project" value="UniProtKB-UniRule"/>
</dbReference>
<dbReference type="PANTHER" id="PTHR43707">
    <property type="entry name" value="HISTIDYL-TRNA SYNTHETASE"/>
    <property type="match status" value="1"/>
</dbReference>
<dbReference type="InterPro" id="IPR004516">
    <property type="entry name" value="HisRS/HisZ"/>
</dbReference>
<evidence type="ECO:0000256" key="1">
    <source>
        <dbReference type="ARBA" id="ARBA00004496"/>
    </source>
</evidence>
<evidence type="ECO:0000256" key="2">
    <source>
        <dbReference type="ARBA" id="ARBA00008226"/>
    </source>
</evidence>
<dbReference type="GO" id="GO:0005737">
    <property type="term" value="C:cytoplasm"/>
    <property type="evidence" value="ECO:0007669"/>
    <property type="project" value="UniProtKB-SubCell"/>
</dbReference>
<dbReference type="Gene3D" id="3.30.930.10">
    <property type="entry name" value="Bira Bifunctional Protein, Domain 2"/>
    <property type="match status" value="1"/>
</dbReference>
<feature type="binding site" evidence="7">
    <location>
        <position position="108"/>
    </location>
    <ligand>
        <name>L-histidine</name>
        <dbReference type="ChEBI" id="CHEBI:57595"/>
    </ligand>
</feature>
<comment type="similarity">
    <text evidence="2 6">Belongs to the class-II aminoacyl-tRNA synthetase family.</text>
</comment>
<organism evidence="9 10">
    <name type="scientific">Halorutilus salinus</name>
    <dbReference type="NCBI Taxonomy" id="2487751"/>
    <lineage>
        <taxon>Archaea</taxon>
        <taxon>Methanobacteriati</taxon>
        <taxon>Methanobacteriota</taxon>
        <taxon>Stenosarchaea group</taxon>
        <taxon>Halobacteria</taxon>
        <taxon>Halorutilales</taxon>
        <taxon>Halorutilaceae</taxon>
        <taxon>Halorutilus</taxon>
    </lineage>
</organism>
<dbReference type="Pfam" id="PF13393">
    <property type="entry name" value="tRNA-synt_His"/>
    <property type="match status" value="1"/>
</dbReference>
<name>A0A9Q4GHV5_9EURY</name>
<dbReference type="GO" id="GO:0006427">
    <property type="term" value="P:histidyl-tRNA aminoacylation"/>
    <property type="evidence" value="ECO:0007669"/>
    <property type="project" value="UniProtKB-UniRule"/>
</dbReference>
<dbReference type="CDD" id="cd00773">
    <property type="entry name" value="HisRS-like_core"/>
    <property type="match status" value="1"/>
</dbReference>
<accession>A0A9Q4GHV5</accession>
<reference evidence="9" key="1">
    <citation type="submission" date="2022-09" db="EMBL/GenBank/DDBJ databases">
        <title>Haloadaptaus new haloarchaeum isolated from saline soil.</title>
        <authorList>
            <person name="Duran-Viseras A."/>
            <person name="Sanchez-Porro C."/>
            <person name="Ventosa A."/>
        </authorList>
    </citation>
    <scope>NUCLEOTIDE SEQUENCE</scope>
    <source>
        <strain evidence="9">F3-133</strain>
    </source>
</reference>
<dbReference type="Proteomes" id="UP001149411">
    <property type="component" value="Unassembled WGS sequence"/>
</dbReference>
<keyword evidence="3 6" id="KW-0963">Cytoplasm</keyword>
<evidence type="ECO:0000256" key="4">
    <source>
        <dbReference type="ARBA" id="ARBA00022741"/>
    </source>
</evidence>
<dbReference type="EC" id="6.1.1.21" evidence="6"/>
<dbReference type="GO" id="GO:0000105">
    <property type="term" value="P:L-histidine biosynthetic process"/>
    <property type="evidence" value="ECO:0007669"/>
    <property type="project" value="InterPro"/>
</dbReference>
<dbReference type="HAMAP" id="MF_00125">
    <property type="entry name" value="HisZ"/>
    <property type="match status" value="1"/>
</dbReference>
<dbReference type="PANTHER" id="PTHR43707:SF1">
    <property type="entry name" value="HISTIDINE--TRNA LIGASE, MITOCHONDRIAL-RELATED"/>
    <property type="match status" value="1"/>
</dbReference>